<gene>
    <name evidence="2" type="ORF">CHIRRI_LOCUS8175</name>
</gene>
<dbReference type="SMART" id="SM00516">
    <property type="entry name" value="SEC14"/>
    <property type="match status" value="2"/>
</dbReference>
<dbReference type="PRINTS" id="PR00180">
    <property type="entry name" value="CRETINALDHBP"/>
</dbReference>
<dbReference type="Gene3D" id="1.10.8.20">
    <property type="entry name" value="N-terminal domain of phosphatidylinositol transfer protein sec14p"/>
    <property type="match status" value="1"/>
</dbReference>
<evidence type="ECO:0000313" key="3">
    <source>
        <dbReference type="Proteomes" id="UP001153620"/>
    </source>
</evidence>
<dbReference type="GO" id="GO:1902936">
    <property type="term" value="F:phosphatidylinositol bisphosphate binding"/>
    <property type="evidence" value="ECO:0007669"/>
    <property type="project" value="TreeGrafter"/>
</dbReference>
<protein>
    <recommendedName>
        <fullName evidence="1">CRAL-TRIO domain-containing protein</fullName>
    </recommendedName>
</protein>
<dbReference type="PANTHER" id="PTHR10174">
    <property type="entry name" value="ALPHA-TOCOPHEROL TRANSFER PROTEIN-RELATED"/>
    <property type="match status" value="1"/>
</dbReference>
<keyword evidence="3" id="KW-1185">Reference proteome</keyword>
<dbReference type="InterPro" id="IPR036273">
    <property type="entry name" value="CRAL/TRIO_N_dom_sf"/>
</dbReference>
<feature type="domain" description="CRAL-TRIO" evidence="1">
    <location>
        <begin position="479"/>
        <end position="578"/>
    </location>
</feature>
<feature type="domain" description="CRAL-TRIO" evidence="1">
    <location>
        <begin position="88"/>
        <end position="252"/>
    </location>
</feature>
<dbReference type="OrthoDB" id="1434354at2759"/>
<dbReference type="GO" id="GO:0016020">
    <property type="term" value="C:membrane"/>
    <property type="evidence" value="ECO:0007669"/>
    <property type="project" value="TreeGrafter"/>
</dbReference>
<dbReference type="PROSITE" id="PS50191">
    <property type="entry name" value="CRAL_TRIO"/>
    <property type="match status" value="2"/>
</dbReference>
<dbReference type="SUPFAM" id="SSF52087">
    <property type="entry name" value="CRAL/TRIO domain"/>
    <property type="match status" value="2"/>
</dbReference>
<dbReference type="SUPFAM" id="SSF46938">
    <property type="entry name" value="CRAL/TRIO N-terminal domain"/>
    <property type="match status" value="2"/>
</dbReference>
<dbReference type="InterPro" id="IPR036865">
    <property type="entry name" value="CRAL-TRIO_dom_sf"/>
</dbReference>
<proteinExistence type="predicted"/>
<dbReference type="InterPro" id="IPR001251">
    <property type="entry name" value="CRAL-TRIO_dom"/>
</dbReference>
<evidence type="ECO:0000259" key="1">
    <source>
        <dbReference type="PROSITE" id="PS50191"/>
    </source>
</evidence>
<dbReference type="Pfam" id="PF00650">
    <property type="entry name" value="CRAL_TRIO"/>
    <property type="match status" value="2"/>
</dbReference>
<dbReference type="AlphaFoldDB" id="A0A9N9WTG3"/>
<reference evidence="2" key="1">
    <citation type="submission" date="2022-01" db="EMBL/GenBank/DDBJ databases">
        <authorList>
            <person name="King R."/>
        </authorList>
    </citation>
    <scope>NUCLEOTIDE SEQUENCE</scope>
</reference>
<organism evidence="2 3">
    <name type="scientific">Chironomus riparius</name>
    <dbReference type="NCBI Taxonomy" id="315576"/>
    <lineage>
        <taxon>Eukaryota</taxon>
        <taxon>Metazoa</taxon>
        <taxon>Ecdysozoa</taxon>
        <taxon>Arthropoda</taxon>
        <taxon>Hexapoda</taxon>
        <taxon>Insecta</taxon>
        <taxon>Pterygota</taxon>
        <taxon>Neoptera</taxon>
        <taxon>Endopterygota</taxon>
        <taxon>Diptera</taxon>
        <taxon>Nematocera</taxon>
        <taxon>Chironomoidea</taxon>
        <taxon>Chironomidae</taxon>
        <taxon>Chironominae</taxon>
        <taxon>Chironomus</taxon>
    </lineage>
</organism>
<reference evidence="2" key="2">
    <citation type="submission" date="2022-10" db="EMBL/GenBank/DDBJ databases">
        <authorList>
            <consortium name="ENA_rothamsted_submissions"/>
            <consortium name="culmorum"/>
            <person name="King R."/>
        </authorList>
    </citation>
    <scope>NUCLEOTIDE SEQUENCE</scope>
</reference>
<evidence type="ECO:0000313" key="2">
    <source>
        <dbReference type="EMBL" id="CAG9805301.1"/>
    </source>
</evidence>
<name>A0A9N9WTG3_9DIPT</name>
<dbReference type="Proteomes" id="UP001153620">
    <property type="component" value="Chromosome 2"/>
</dbReference>
<dbReference type="EMBL" id="OU895878">
    <property type="protein sequence ID" value="CAG9805301.1"/>
    <property type="molecule type" value="Genomic_DNA"/>
</dbReference>
<dbReference type="CDD" id="cd00170">
    <property type="entry name" value="SEC14"/>
    <property type="match status" value="2"/>
</dbReference>
<sequence length="606" mass="70668">MCEKIKSKNKMSEERLFKTYERELKEFEDWISQNPRLPKNINKLLLLRFLKVYDFDVDAAKKLLIINLETRKMHPELFSNRNVMSEEFQTAMSTYQCVALKKNTKDNDKVTVFRVATTDASKFILKDIFRMVIALLDCRLVKCDENELINGEITIADMSNFTFRHFTRTIANFGILKAYMHYGQEAAPIKIIQTHLINCSSIMNRLMSFIKPFLRKEVSDSFIFHSSLESLHQHIPKDILPVDFGGTAEPLSEYCLKVKEVVEGYGDYLACDDNWKIEDEIAALLNVSQAASVCAKYYLHQFQYSKFSQSRQSFFANLFLHKPMDDNEMFEDCLEEQSTTDTVSPLDKLKEWIENHGKFPKNIPEILLKRFLKVCDDDLKQTTDLLLLNYKLRTSAPNLFTNRDIMAKEMQQACQVMQFCPMPKLTKDGMLVTVGGLKDPDPSKFIYLDCIKMALMVFDMRFCSYDDVENNEIANGDIVVMDMKGMSFWHFLKVVKNFTTAKFYTHYTQEAVPIKICQTNVVNPSPAMDRVFNLFKPFMKQEVLDTLIFHSNGYESLQKTVGKEYLPPKYGGTCEIDIDEIHKYQLSMIEKYRDFLLDDDNWRFSK</sequence>
<accession>A0A9N9WTG3</accession>
<dbReference type="PANTHER" id="PTHR10174:SF222">
    <property type="entry name" value="GH10083P-RELATED"/>
    <property type="match status" value="1"/>
</dbReference>
<dbReference type="Gene3D" id="3.40.525.10">
    <property type="entry name" value="CRAL-TRIO lipid binding domain"/>
    <property type="match status" value="2"/>
</dbReference>